<comment type="caution">
    <text evidence="5">The sequence shown here is derived from an EMBL/GenBank/DDBJ whole genome shotgun (WGS) entry which is preliminary data.</text>
</comment>
<dbReference type="Gene3D" id="1.10.10.60">
    <property type="entry name" value="Homeodomain-like"/>
    <property type="match status" value="1"/>
</dbReference>
<dbReference type="Gene3D" id="2.60.120.10">
    <property type="entry name" value="Jelly Rolls"/>
    <property type="match status" value="1"/>
</dbReference>
<feature type="domain" description="HTH araC/xylS-type" evidence="4">
    <location>
        <begin position="185"/>
        <end position="283"/>
    </location>
</feature>
<dbReference type="EMBL" id="DXFT01000061">
    <property type="protein sequence ID" value="HIX03093.1"/>
    <property type="molecule type" value="Genomic_DNA"/>
</dbReference>
<evidence type="ECO:0000256" key="1">
    <source>
        <dbReference type="ARBA" id="ARBA00023015"/>
    </source>
</evidence>
<dbReference type="GO" id="GO:0003700">
    <property type="term" value="F:DNA-binding transcription factor activity"/>
    <property type="evidence" value="ECO:0007669"/>
    <property type="project" value="InterPro"/>
</dbReference>
<dbReference type="InterPro" id="IPR037923">
    <property type="entry name" value="HTH-like"/>
</dbReference>
<sequence length="284" mass="33361">MQKETPTQTAEPLKIIFNYNNVFYSFFYDDASSCIHRSREFAMNYVYSGEMVLDNGKEQIHVGKGECVFIPRDHHITMYKKACDGERYCGIFLMFTRQFLKEMYSRFEQYKTWADNPKWEAEVVKLPQTAEITSLFASMTPYFDPEVKPQDDFMQLKLQEGLLALLHIDKRFATALFDFNAPWKIDILDFLEKNYMYEFSMEDLAHYTGRSLATFKRDFKKISDLTPEKWLIRKRLEAAYTLMREGGKKIGDVYLQVGFKNQSHFSNAFKKQYGIPPTAVGSFS</sequence>
<dbReference type="InterPro" id="IPR014710">
    <property type="entry name" value="RmlC-like_jellyroll"/>
</dbReference>
<evidence type="ECO:0000256" key="3">
    <source>
        <dbReference type="ARBA" id="ARBA00023163"/>
    </source>
</evidence>
<dbReference type="InterPro" id="IPR018060">
    <property type="entry name" value="HTH_AraC"/>
</dbReference>
<dbReference type="PROSITE" id="PS01124">
    <property type="entry name" value="HTH_ARAC_FAMILY_2"/>
    <property type="match status" value="1"/>
</dbReference>
<dbReference type="AlphaFoldDB" id="A0A9D1UZE1"/>
<keyword evidence="1" id="KW-0805">Transcription regulation</keyword>
<dbReference type="GO" id="GO:0043565">
    <property type="term" value="F:sequence-specific DNA binding"/>
    <property type="evidence" value="ECO:0007669"/>
    <property type="project" value="InterPro"/>
</dbReference>
<proteinExistence type="predicted"/>
<dbReference type="SUPFAM" id="SSF46689">
    <property type="entry name" value="Homeodomain-like"/>
    <property type="match status" value="2"/>
</dbReference>
<keyword evidence="3" id="KW-0804">Transcription</keyword>
<dbReference type="InterPro" id="IPR054015">
    <property type="entry name" value="ExsA-like_N"/>
</dbReference>
<evidence type="ECO:0000313" key="6">
    <source>
        <dbReference type="Proteomes" id="UP000824202"/>
    </source>
</evidence>
<evidence type="ECO:0000259" key="4">
    <source>
        <dbReference type="PROSITE" id="PS01124"/>
    </source>
</evidence>
<keyword evidence="2" id="KW-0238">DNA-binding</keyword>
<dbReference type="InterPro" id="IPR009057">
    <property type="entry name" value="Homeodomain-like_sf"/>
</dbReference>
<dbReference type="InterPro" id="IPR050204">
    <property type="entry name" value="AraC_XylS_family_regulators"/>
</dbReference>
<evidence type="ECO:0000256" key="2">
    <source>
        <dbReference type="ARBA" id="ARBA00023125"/>
    </source>
</evidence>
<accession>A0A9D1UZE1</accession>
<gene>
    <name evidence="5" type="ORF">H9863_03115</name>
</gene>
<dbReference type="SMART" id="SM00342">
    <property type="entry name" value="HTH_ARAC"/>
    <property type="match status" value="1"/>
</dbReference>
<dbReference type="SUPFAM" id="SSF51215">
    <property type="entry name" value="Regulatory protein AraC"/>
    <property type="match status" value="1"/>
</dbReference>
<reference evidence="5" key="1">
    <citation type="journal article" date="2021" name="PeerJ">
        <title>Extensive microbial diversity within the chicken gut microbiome revealed by metagenomics and culture.</title>
        <authorList>
            <person name="Gilroy R."/>
            <person name="Ravi A."/>
            <person name="Getino M."/>
            <person name="Pursley I."/>
            <person name="Horton D.L."/>
            <person name="Alikhan N.F."/>
            <person name="Baker D."/>
            <person name="Gharbi K."/>
            <person name="Hall N."/>
            <person name="Watson M."/>
            <person name="Adriaenssens E.M."/>
            <person name="Foster-Nyarko E."/>
            <person name="Jarju S."/>
            <person name="Secka A."/>
            <person name="Antonio M."/>
            <person name="Oren A."/>
            <person name="Chaudhuri R.R."/>
            <person name="La Ragione R."/>
            <person name="Hildebrand F."/>
            <person name="Pallen M.J."/>
        </authorList>
    </citation>
    <scope>NUCLEOTIDE SEQUENCE</scope>
    <source>
        <strain evidence="5">23274</strain>
    </source>
</reference>
<reference evidence="5" key="2">
    <citation type="submission" date="2021-04" db="EMBL/GenBank/DDBJ databases">
        <authorList>
            <person name="Gilroy R."/>
        </authorList>
    </citation>
    <scope>NUCLEOTIDE SEQUENCE</scope>
    <source>
        <strain evidence="5">23274</strain>
    </source>
</reference>
<dbReference type="Pfam" id="PF12833">
    <property type="entry name" value="HTH_18"/>
    <property type="match status" value="1"/>
</dbReference>
<dbReference type="Pfam" id="PF22200">
    <property type="entry name" value="ExsA_N"/>
    <property type="match status" value="1"/>
</dbReference>
<organism evidence="5 6">
    <name type="scientific">Candidatus Odoribacter faecigallinarum</name>
    <dbReference type="NCBI Taxonomy" id="2838706"/>
    <lineage>
        <taxon>Bacteria</taxon>
        <taxon>Pseudomonadati</taxon>
        <taxon>Bacteroidota</taxon>
        <taxon>Bacteroidia</taxon>
        <taxon>Bacteroidales</taxon>
        <taxon>Odoribacteraceae</taxon>
        <taxon>Odoribacter</taxon>
    </lineage>
</organism>
<dbReference type="Proteomes" id="UP000824202">
    <property type="component" value="Unassembled WGS sequence"/>
</dbReference>
<name>A0A9D1UZE1_9BACT</name>
<dbReference type="PANTHER" id="PTHR46796">
    <property type="entry name" value="HTH-TYPE TRANSCRIPTIONAL ACTIVATOR RHAS-RELATED"/>
    <property type="match status" value="1"/>
</dbReference>
<evidence type="ECO:0000313" key="5">
    <source>
        <dbReference type="EMBL" id="HIX03093.1"/>
    </source>
</evidence>
<protein>
    <submittedName>
        <fullName evidence="5">AraC family transcriptional regulator</fullName>
    </submittedName>
</protein>